<dbReference type="InterPro" id="IPR050330">
    <property type="entry name" value="Bact_OuterMem_StrucFunc"/>
</dbReference>
<dbReference type="Gene3D" id="3.30.1330.60">
    <property type="entry name" value="OmpA-like domain"/>
    <property type="match status" value="1"/>
</dbReference>
<feature type="domain" description="OmpA-like" evidence="5">
    <location>
        <begin position="94"/>
        <end position="208"/>
    </location>
</feature>
<keyword evidence="3" id="KW-0998">Cell outer membrane</keyword>
<accession>A0ABW8Z6V6</accession>
<dbReference type="InterPro" id="IPR036737">
    <property type="entry name" value="OmpA-like_sf"/>
</dbReference>
<sequence length="208" mass="22826">MNKRSGGTRLGKLLAFWSCLAGFVFLTGCAGPKERFVLLPQPDGSSSSIVVKTNVGETSLTTPYASVETDGGKAGKTLTLNEAQVQARYAPVMDNLPLRPRTYVLLFELGRDRLTPAARKFLDQAIEEFKQFPAGEFIVIGHADNIGNDAFNDTLSVRRAKLIERELIRAKVNLISIEVIGKGSREPRVPAKKGVPEPGNRYVEIKLR</sequence>
<comment type="caution">
    <text evidence="6">The sequence shown here is derived from an EMBL/GenBank/DDBJ whole genome shotgun (WGS) entry which is preliminary data.</text>
</comment>
<evidence type="ECO:0000256" key="2">
    <source>
        <dbReference type="ARBA" id="ARBA00023136"/>
    </source>
</evidence>
<dbReference type="PRINTS" id="PR01021">
    <property type="entry name" value="OMPADOMAIN"/>
</dbReference>
<dbReference type="InterPro" id="IPR006664">
    <property type="entry name" value="OMP_bac"/>
</dbReference>
<dbReference type="PROSITE" id="PS51257">
    <property type="entry name" value="PROKAR_LIPOPROTEIN"/>
    <property type="match status" value="1"/>
</dbReference>
<evidence type="ECO:0000313" key="6">
    <source>
        <dbReference type="EMBL" id="MFL9878590.1"/>
    </source>
</evidence>
<evidence type="ECO:0000256" key="3">
    <source>
        <dbReference type="ARBA" id="ARBA00023237"/>
    </source>
</evidence>
<gene>
    <name evidence="6" type="ORF">PQR63_09365</name>
</gene>
<dbReference type="CDD" id="cd07185">
    <property type="entry name" value="OmpA_C-like"/>
    <property type="match status" value="1"/>
</dbReference>
<dbReference type="PANTHER" id="PTHR30329">
    <property type="entry name" value="STATOR ELEMENT OF FLAGELLAR MOTOR COMPLEX"/>
    <property type="match status" value="1"/>
</dbReference>
<reference evidence="6 7" key="1">
    <citation type="journal article" date="2024" name="Chem. Sci.">
        <title>Discovery of megapolipeptins by genome mining of a Burkholderiales bacteria collection.</title>
        <authorList>
            <person name="Paulo B.S."/>
            <person name="Recchia M.J.J."/>
            <person name="Lee S."/>
            <person name="Fergusson C.H."/>
            <person name="Romanowski S.B."/>
            <person name="Hernandez A."/>
            <person name="Krull N."/>
            <person name="Liu D.Y."/>
            <person name="Cavanagh H."/>
            <person name="Bos A."/>
            <person name="Gray C.A."/>
            <person name="Murphy B.T."/>
            <person name="Linington R.G."/>
            <person name="Eustaquio A.S."/>
        </authorList>
    </citation>
    <scope>NUCLEOTIDE SEQUENCE [LARGE SCALE GENOMIC DNA]</scope>
    <source>
        <strain evidence="6 7">RL21-008-BIB-B</strain>
    </source>
</reference>
<evidence type="ECO:0000256" key="4">
    <source>
        <dbReference type="PROSITE-ProRule" id="PRU00473"/>
    </source>
</evidence>
<evidence type="ECO:0000256" key="1">
    <source>
        <dbReference type="ARBA" id="ARBA00004442"/>
    </source>
</evidence>
<dbReference type="SUPFAM" id="SSF103088">
    <property type="entry name" value="OmpA-like"/>
    <property type="match status" value="1"/>
</dbReference>
<dbReference type="PROSITE" id="PS51123">
    <property type="entry name" value="OMPA_2"/>
    <property type="match status" value="1"/>
</dbReference>
<dbReference type="RefSeq" id="WP_408167585.1">
    <property type="nucleotide sequence ID" value="NZ_JAQQFR010000005.1"/>
</dbReference>
<comment type="subcellular location">
    <subcellularLocation>
        <location evidence="1">Cell outer membrane</location>
    </subcellularLocation>
</comment>
<evidence type="ECO:0000313" key="7">
    <source>
        <dbReference type="Proteomes" id="UP001629214"/>
    </source>
</evidence>
<dbReference type="EMBL" id="JAQQFR010000005">
    <property type="protein sequence ID" value="MFL9878590.1"/>
    <property type="molecule type" value="Genomic_DNA"/>
</dbReference>
<dbReference type="Pfam" id="PF00691">
    <property type="entry name" value="OmpA"/>
    <property type="match status" value="1"/>
</dbReference>
<dbReference type="PANTHER" id="PTHR30329:SF21">
    <property type="entry name" value="LIPOPROTEIN YIAD-RELATED"/>
    <property type="match status" value="1"/>
</dbReference>
<name>A0ABW8Z6V6_9BURK</name>
<organism evidence="6 7">
    <name type="scientific">Herbaspirillum rhizosphaerae</name>
    <dbReference type="NCBI Taxonomy" id="346179"/>
    <lineage>
        <taxon>Bacteria</taxon>
        <taxon>Pseudomonadati</taxon>
        <taxon>Pseudomonadota</taxon>
        <taxon>Betaproteobacteria</taxon>
        <taxon>Burkholderiales</taxon>
        <taxon>Oxalobacteraceae</taxon>
        <taxon>Herbaspirillum</taxon>
    </lineage>
</organism>
<protein>
    <submittedName>
        <fullName evidence="6">OmpA family protein</fullName>
    </submittedName>
</protein>
<keyword evidence="7" id="KW-1185">Reference proteome</keyword>
<keyword evidence="2 4" id="KW-0472">Membrane</keyword>
<evidence type="ECO:0000259" key="5">
    <source>
        <dbReference type="PROSITE" id="PS51123"/>
    </source>
</evidence>
<proteinExistence type="predicted"/>
<dbReference type="InterPro" id="IPR006665">
    <property type="entry name" value="OmpA-like"/>
</dbReference>
<dbReference type="Proteomes" id="UP001629214">
    <property type="component" value="Unassembled WGS sequence"/>
</dbReference>